<feature type="domain" description="N-acetyltransferase" evidence="1">
    <location>
        <begin position="1"/>
        <end position="151"/>
    </location>
</feature>
<dbReference type="PANTHER" id="PTHR42791">
    <property type="entry name" value="GNAT FAMILY ACETYLTRANSFERASE"/>
    <property type="match status" value="1"/>
</dbReference>
<dbReference type="PANTHER" id="PTHR42791:SF17">
    <property type="entry name" value="ACETYLTRANSFERASE, GNAT FAMILY FAMILY (AFU_ORTHOLOGUE AFUA_8G05690)"/>
    <property type="match status" value="1"/>
</dbReference>
<keyword evidence="3" id="KW-1185">Reference proteome</keyword>
<protein>
    <submittedName>
        <fullName evidence="2">Acyl-CoA N-acyltransferase</fullName>
    </submittedName>
</protein>
<reference evidence="2" key="1">
    <citation type="journal article" date="2023" name="IMA Fungus">
        <title>Comparative genomic study of the Penicillium genus elucidates a diverse pangenome and 15 lateral gene transfer events.</title>
        <authorList>
            <person name="Petersen C."/>
            <person name="Sorensen T."/>
            <person name="Nielsen M.R."/>
            <person name="Sondergaard T.E."/>
            <person name="Sorensen J.L."/>
            <person name="Fitzpatrick D.A."/>
            <person name="Frisvad J.C."/>
            <person name="Nielsen K.L."/>
        </authorList>
    </citation>
    <scope>NUCLEOTIDE SEQUENCE</scope>
    <source>
        <strain evidence="2">IBT 15450</strain>
    </source>
</reference>
<gene>
    <name evidence="2" type="ORF">N7460_011272</name>
</gene>
<dbReference type="GO" id="GO:0016747">
    <property type="term" value="F:acyltransferase activity, transferring groups other than amino-acyl groups"/>
    <property type="evidence" value="ECO:0007669"/>
    <property type="project" value="InterPro"/>
</dbReference>
<dbReference type="EMBL" id="JAQJZL010000015">
    <property type="protein sequence ID" value="KAJ6026455.1"/>
    <property type="molecule type" value="Genomic_DNA"/>
</dbReference>
<dbReference type="Pfam" id="PF00583">
    <property type="entry name" value="Acetyltransf_1"/>
    <property type="match status" value="1"/>
</dbReference>
<dbReference type="CDD" id="cd04301">
    <property type="entry name" value="NAT_SF"/>
    <property type="match status" value="1"/>
</dbReference>
<evidence type="ECO:0000313" key="3">
    <source>
        <dbReference type="Proteomes" id="UP001219568"/>
    </source>
</evidence>
<dbReference type="InterPro" id="IPR000182">
    <property type="entry name" value="GNAT_dom"/>
</dbReference>
<dbReference type="SUPFAM" id="SSF55729">
    <property type="entry name" value="Acyl-CoA N-acyltransferases (Nat)"/>
    <property type="match status" value="1"/>
</dbReference>
<reference evidence="2" key="2">
    <citation type="submission" date="2023-01" db="EMBL/GenBank/DDBJ databases">
        <authorList>
            <person name="Petersen C."/>
        </authorList>
    </citation>
    <scope>NUCLEOTIDE SEQUENCE</scope>
    <source>
        <strain evidence="2">IBT 15450</strain>
    </source>
</reference>
<dbReference type="AlphaFoldDB" id="A0AAD6N2T5"/>
<dbReference type="InterPro" id="IPR016181">
    <property type="entry name" value="Acyl_CoA_acyltransferase"/>
</dbReference>
<sequence length="153" mass="17144">RSLAAETSEVILKVVDSDQGAIVAFAKWKCPTSADRDRHEREEPVVWAPSCDGELCDRFFSGMEELHGKWMGDRPHYYLDMLAVHPSHQGRGLASKLLKWGLAHADEEGVEVYLSSSPEGKPVYEKYGFQGLESFSPFPGYVQVCMLRPVKGQ</sequence>
<proteinExistence type="predicted"/>
<accession>A0AAD6N2T5</accession>
<organism evidence="2 3">
    <name type="scientific">Penicillium canescens</name>
    <dbReference type="NCBI Taxonomy" id="5083"/>
    <lineage>
        <taxon>Eukaryota</taxon>
        <taxon>Fungi</taxon>
        <taxon>Dikarya</taxon>
        <taxon>Ascomycota</taxon>
        <taxon>Pezizomycotina</taxon>
        <taxon>Eurotiomycetes</taxon>
        <taxon>Eurotiomycetidae</taxon>
        <taxon>Eurotiales</taxon>
        <taxon>Aspergillaceae</taxon>
        <taxon>Penicillium</taxon>
    </lineage>
</organism>
<feature type="non-terminal residue" evidence="2">
    <location>
        <position position="1"/>
    </location>
</feature>
<name>A0AAD6N2T5_PENCN</name>
<dbReference type="InterPro" id="IPR052523">
    <property type="entry name" value="Trichothecene_AcTrans"/>
</dbReference>
<dbReference type="Gene3D" id="3.40.630.30">
    <property type="match status" value="1"/>
</dbReference>
<dbReference type="Proteomes" id="UP001219568">
    <property type="component" value="Unassembled WGS sequence"/>
</dbReference>
<comment type="caution">
    <text evidence="2">The sequence shown here is derived from an EMBL/GenBank/DDBJ whole genome shotgun (WGS) entry which is preliminary data.</text>
</comment>
<evidence type="ECO:0000313" key="2">
    <source>
        <dbReference type="EMBL" id="KAJ6026455.1"/>
    </source>
</evidence>
<dbReference type="PROSITE" id="PS51186">
    <property type="entry name" value="GNAT"/>
    <property type="match status" value="1"/>
</dbReference>
<evidence type="ECO:0000259" key="1">
    <source>
        <dbReference type="PROSITE" id="PS51186"/>
    </source>
</evidence>